<evidence type="ECO:0000256" key="5">
    <source>
        <dbReference type="RuleBase" id="RU361277"/>
    </source>
</evidence>
<dbReference type="Proteomes" id="UP000466388">
    <property type="component" value="Unassembled WGS sequence"/>
</dbReference>
<dbReference type="PROSITE" id="PS00059">
    <property type="entry name" value="ADH_ZINC"/>
    <property type="match status" value="1"/>
</dbReference>
<dbReference type="GO" id="GO:0046294">
    <property type="term" value="P:formaldehyde catabolic process"/>
    <property type="evidence" value="ECO:0007669"/>
    <property type="project" value="TreeGrafter"/>
</dbReference>
<keyword evidence="8" id="KW-1185">Reference proteome</keyword>
<dbReference type="InterPro" id="IPR036291">
    <property type="entry name" value="NAD(P)-bd_dom_sf"/>
</dbReference>
<keyword evidence="3" id="KW-0560">Oxidoreductase</keyword>
<dbReference type="Pfam" id="PF08240">
    <property type="entry name" value="ADH_N"/>
    <property type="match status" value="1"/>
</dbReference>
<gene>
    <name evidence="7" type="ORF">GM612_08375</name>
</gene>
<proteinExistence type="inferred from homology"/>
<dbReference type="InterPro" id="IPR013149">
    <property type="entry name" value="ADH-like_C"/>
</dbReference>
<accession>A0A7X2XX02</accession>
<protein>
    <submittedName>
        <fullName evidence="7">Alcohol dehydrogenase catalytic domain-containing protein</fullName>
    </submittedName>
</protein>
<reference evidence="7 8" key="1">
    <citation type="submission" date="2019-11" db="EMBL/GenBank/DDBJ databases">
        <title>Lactobacillus sp. nov. CRM56-3, isolated from fermented tea leaves.</title>
        <authorList>
            <person name="Phuengjayaem S."/>
            <person name="Tanasupawat S."/>
        </authorList>
    </citation>
    <scope>NUCLEOTIDE SEQUENCE [LARGE SCALE GENOMIC DNA]</scope>
    <source>
        <strain evidence="7 8">CRM56-3</strain>
    </source>
</reference>
<name>A0A7X2XX02_9LACO</name>
<keyword evidence="2 5" id="KW-0862">Zinc</keyword>
<evidence type="ECO:0000256" key="3">
    <source>
        <dbReference type="ARBA" id="ARBA00023002"/>
    </source>
</evidence>
<sequence>MQITAAVAEKQGANLSIRDVELDDHLKADEILVKTVASGICSMDILESNGGPTGQSPIPMILGHEGAGIVQKVGASVSEFKPGDHVTVSYASCGTCKQCVLGHPYACERMNELTFGGKDIDGGMRYSMDGKPLSSFFQQSSFGSYMKVQARNVAKVDDSVDLKLLGPLGCGLQTGAGTVLNELDPQPGDGIIVFGTGTVGLAAIMAAKIAHCDPIIAVDVFDNRLELAQELGATNVINSKSTSDVPAEVQKIAAGGVDYAVVAAGVNGLAEEAVRSVGIFGTVAIIGGALKGEFNMAFDFLAFEHTVKGVLQGSSLPKIFIPKLIHLFKQGQFPFDKLVKFYDLDQVNQAFEDSKNGKVVKPILVMPE</sequence>
<dbReference type="RefSeq" id="WP_155431931.1">
    <property type="nucleotide sequence ID" value="NZ_WNJO01000009.1"/>
</dbReference>
<feature type="domain" description="Enoyl reductase (ER)" evidence="6">
    <location>
        <begin position="12"/>
        <end position="364"/>
    </location>
</feature>
<organism evidence="7 8">
    <name type="scientific">Secundilactobacillus folii</name>
    <dbReference type="NCBI Taxonomy" id="2678357"/>
    <lineage>
        <taxon>Bacteria</taxon>
        <taxon>Bacillati</taxon>
        <taxon>Bacillota</taxon>
        <taxon>Bacilli</taxon>
        <taxon>Lactobacillales</taxon>
        <taxon>Lactobacillaceae</taxon>
        <taxon>Secundilactobacillus</taxon>
    </lineage>
</organism>
<keyword evidence="1 5" id="KW-0479">Metal-binding</keyword>
<dbReference type="GO" id="GO:0051903">
    <property type="term" value="F:S-(hydroxymethyl)glutathione dehydrogenase [NAD(P)+] activity"/>
    <property type="evidence" value="ECO:0007669"/>
    <property type="project" value="TreeGrafter"/>
</dbReference>
<evidence type="ECO:0000259" key="6">
    <source>
        <dbReference type="SMART" id="SM00829"/>
    </source>
</evidence>
<evidence type="ECO:0000256" key="2">
    <source>
        <dbReference type="ARBA" id="ARBA00022833"/>
    </source>
</evidence>
<dbReference type="GO" id="GO:0005829">
    <property type="term" value="C:cytosol"/>
    <property type="evidence" value="ECO:0007669"/>
    <property type="project" value="TreeGrafter"/>
</dbReference>
<dbReference type="Gene3D" id="3.90.180.10">
    <property type="entry name" value="Medium-chain alcohol dehydrogenases, catalytic domain"/>
    <property type="match status" value="1"/>
</dbReference>
<dbReference type="GO" id="GO:0008270">
    <property type="term" value="F:zinc ion binding"/>
    <property type="evidence" value="ECO:0007669"/>
    <property type="project" value="InterPro"/>
</dbReference>
<comment type="cofactor">
    <cofactor evidence="5">
        <name>Zn(2+)</name>
        <dbReference type="ChEBI" id="CHEBI:29105"/>
    </cofactor>
</comment>
<dbReference type="InterPro" id="IPR002328">
    <property type="entry name" value="ADH_Zn_CS"/>
</dbReference>
<keyword evidence="4" id="KW-0520">NAD</keyword>
<dbReference type="Gene3D" id="3.40.50.720">
    <property type="entry name" value="NAD(P)-binding Rossmann-like Domain"/>
    <property type="match status" value="1"/>
</dbReference>
<dbReference type="PANTHER" id="PTHR43880:SF12">
    <property type="entry name" value="ALCOHOL DEHYDROGENASE CLASS-3"/>
    <property type="match status" value="1"/>
</dbReference>
<dbReference type="EMBL" id="WNJO01000009">
    <property type="protein sequence ID" value="MTV82660.1"/>
    <property type="molecule type" value="Genomic_DNA"/>
</dbReference>
<evidence type="ECO:0000256" key="4">
    <source>
        <dbReference type="ARBA" id="ARBA00023027"/>
    </source>
</evidence>
<dbReference type="PANTHER" id="PTHR43880">
    <property type="entry name" value="ALCOHOL DEHYDROGENASE"/>
    <property type="match status" value="1"/>
</dbReference>
<comment type="caution">
    <text evidence="7">The sequence shown here is derived from an EMBL/GenBank/DDBJ whole genome shotgun (WGS) entry which is preliminary data.</text>
</comment>
<dbReference type="InterPro" id="IPR020843">
    <property type="entry name" value="ER"/>
</dbReference>
<dbReference type="AlphaFoldDB" id="A0A7X2XX02"/>
<comment type="similarity">
    <text evidence="5">Belongs to the zinc-containing alcohol dehydrogenase family.</text>
</comment>
<evidence type="ECO:0000313" key="8">
    <source>
        <dbReference type="Proteomes" id="UP000466388"/>
    </source>
</evidence>
<evidence type="ECO:0000313" key="7">
    <source>
        <dbReference type="EMBL" id="MTV82660.1"/>
    </source>
</evidence>
<dbReference type="InterPro" id="IPR013154">
    <property type="entry name" value="ADH-like_N"/>
</dbReference>
<dbReference type="SUPFAM" id="SSF51735">
    <property type="entry name" value="NAD(P)-binding Rossmann-fold domains"/>
    <property type="match status" value="1"/>
</dbReference>
<dbReference type="SMART" id="SM00829">
    <property type="entry name" value="PKS_ER"/>
    <property type="match status" value="1"/>
</dbReference>
<dbReference type="InterPro" id="IPR011032">
    <property type="entry name" value="GroES-like_sf"/>
</dbReference>
<dbReference type="Pfam" id="PF00107">
    <property type="entry name" value="ADH_zinc_N"/>
    <property type="match status" value="1"/>
</dbReference>
<dbReference type="SUPFAM" id="SSF50129">
    <property type="entry name" value="GroES-like"/>
    <property type="match status" value="1"/>
</dbReference>
<evidence type="ECO:0000256" key="1">
    <source>
        <dbReference type="ARBA" id="ARBA00022723"/>
    </source>
</evidence>
<dbReference type="CDD" id="cd08278">
    <property type="entry name" value="benzyl_alcohol_DH"/>
    <property type="match status" value="1"/>
</dbReference>